<comment type="caution">
    <text evidence="4">The sequence shown here is derived from an EMBL/GenBank/DDBJ whole genome shotgun (WGS) entry which is preliminary data.</text>
</comment>
<dbReference type="OrthoDB" id="1930261at2"/>
<dbReference type="GO" id="GO:0030435">
    <property type="term" value="P:sporulation resulting in formation of a cellular spore"/>
    <property type="evidence" value="ECO:0007669"/>
    <property type="project" value="UniProtKB-KW"/>
</dbReference>
<organism evidence="4 6">
    <name type="scientific">Bacillus glycinifermentans</name>
    <dbReference type="NCBI Taxonomy" id="1664069"/>
    <lineage>
        <taxon>Bacteria</taxon>
        <taxon>Bacillati</taxon>
        <taxon>Bacillota</taxon>
        <taxon>Bacilli</taxon>
        <taxon>Bacillales</taxon>
        <taxon>Bacillaceae</taxon>
        <taxon>Bacillus</taxon>
    </lineage>
</organism>
<dbReference type="InterPro" id="IPR012851">
    <property type="entry name" value="Spore_coat_CotF-like"/>
</dbReference>
<evidence type="ECO:0000313" key="4">
    <source>
        <dbReference type="EMBL" id="KRT93956.1"/>
    </source>
</evidence>
<dbReference type="PATRIC" id="fig|1664069.3.peg.3994"/>
<accession>A0A0J6EJF5</accession>
<evidence type="ECO:0000256" key="3">
    <source>
        <dbReference type="ARBA" id="ARBA00024344"/>
    </source>
</evidence>
<reference evidence="5 7" key="3">
    <citation type="submission" date="2023-03" db="EMBL/GenBank/DDBJ databases">
        <title>Agriculturally important microbes genome sequencing.</title>
        <authorList>
            <person name="Dunlap C."/>
        </authorList>
    </citation>
    <scope>NUCLEOTIDE SEQUENCE [LARGE SCALE GENOMIC DNA]</scope>
    <source>
        <strain evidence="5 7">CBP-3203</strain>
    </source>
</reference>
<dbReference type="STRING" id="1664069.BGLY_2159"/>
<reference evidence="4 6" key="1">
    <citation type="journal article" date="2015" name="Int. J. Syst. Evol. Microbiol.">
        <title>Bacillus glycinifermentans sp. nov., isolated from fermented soybean paste.</title>
        <authorList>
            <person name="Kim S.J."/>
            <person name="Dunlap C.A."/>
            <person name="Kwon S.W."/>
            <person name="Rooney A.P."/>
        </authorList>
    </citation>
    <scope>NUCLEOTIDE SEQUENCE [LARGE SCALE GENOMIC DNA]</scope>
    <source>
        <strain evidence="4 6">GO-13</strain>
    </source>
</reference>
<evidence type="ECO:0000313" key="7">
    <source>
        <dbReference type="Proteomes" id="UP001341297"/>
    </source>
</evidence>
<comment type="subcellular location">
    <subcellularLocation>
        <location evidence="2">Spore coat</location>
    </subcellularLocation>
</comment>
<dbReference type="Proteomes" id="UP000036168">
    <property type="component" value="Unassembled WGS sequence"/>
</dbReference>
<evidence type="ECO:0000256" key="1">
    <source>
        <dbReference type="ARBA" id="ARBA00022969"/>
    </source>
</evidence>
<dbReference type="EMBL" id="JARRTL010000009">
    <property type="protein sequence ID" value="MEC0485139.1"/>
    <property type="molecule type" value="Genomic_DNA"/>
</dbReference>
<name>A0A0J6EJF5_9BACI</name>
<keyword evidence="7" id="KW-1185">Reference proteome</keyword>
<accession>A0A0J6EHT5</accession>
<sequence>MNEFIQNMTGMGAMTEQVIATDFLFTAKTGVRNIATALTETTSPEVRATLQQYLNDAIDTHEQITNYMISKGYYHPADLSAQINMDMKSSETAKDLPQM</sequence>
<dbReference type="RefSeq" id="WP_048354561.1">
    <property type="nucleotide sequence ID" value="NZ_CP023481.1"/>
</dbReference>
<dbReference type="Pfam" id="PF07875">
    <property type="entry name" value="Coat_F"/>
    <property type="match status" value="1"/>
</dbReference>
<evidence type="ECO:0000256" key="2">
    <source>
        <dbReference type="ARBA" id="ARBA00024325"/>
    </source>
</evidence>
<keyword evidence="5" id="KW-0946">Virion</keyword>
<dbReference type="Proteomes" id="UP001341297">
    <property type="component" value="Unassembled WGS sequence"/>
</dbReference>
<keyword evidence="1" id="KW-0749">Sporulation</keyword>
<keyword evidence="5" id="KW-0167">Capsid protein</keyword>
<comment type="similarity">
    <text evidence="3">Belongs to the CotF family.</text>
</comment>
<dbReference type="Gene3D" id="1.20.1260.10">
    <property type="match status" value="1"/>
</dbReference>
<dbReference type="InterPro" id="IPR012347">
    <property type="entry name" value="Ferritin-like"/>
</dbReference>
<protein>
    <submittedName>
        <fullName evidence="5">Spore coat protein</fullName>
    </submittedName>
    <submittedName>
        <fullName evidence="4">Spore gernimation protein GerQ</fullName>
    </submittedName>
</protein>
<proteinExistence type="inferred from homology"/>
<dbReference type="PANTHER" id="PTHR39183">
    <property type="entry name" value="SPORE COAT PROTEIN F-LIKE PROTEIN YHCQ"/>
    <property type="match status" value="1"/>
</dbReference>
<reference evidence="4" key="2">
    <citation type="submission" date="2015-10" db="EMBL/GenBank/DDBJ databases">
        <authorList>
            <person name="Gilbert D.G."/>
        </authorList>
    </citation>
    <scope>NUCLEOTIDE SEQUENCE</scope>
    <source>
        <strain evidence="4">GO-13</strain>
    </source>
</reference>
<dbReference type="EMBL" id="LECW02000015">
    <property type="protein sequence ID" value="KRT93956.1"/>
    <property type="molecule type" value="Genomic_DNA"/>
</dbReference>
<dbReference type="AlphaFoldDB" id="A0A0J6EJF5"/>
<evidence type="ECO:0000313" key="5">
    <source>
        <dbReference type="EMBL" id="MEC0485139.1"/>
    </source>
</evidence>
<evidence type="ECO:0000313" key="6">
    <source>
        <dbReference type="Proteomes" id="UP000036168"/>
    </source>
</evidence>
<dbReference type="PANTHER" id="PTHR39183:SF1">
    <property type="entry name" value="SPORE COAT PROTEIN F-LIKE PROTEIN YHCQ"/>
    <property type="match status" value="1"/>
</dbReference>
<gene>
    <name evidence="4" type="ORF">AB447_216575</name>
    <name evidence="5" type="ORF">P8828_09850</name>
</gene>